<accession>A0A9W8GI86</accession>
<feature type="region of interest" description="Disordered" evidence="1">
    <location>
        <begin position="270"/>
        <end position="329"/>
    </location>
</feature>
<feature type="compositionally biased region" description="Gly residues" evidence="1">
    <location>
        <begin position="426"/>
        <end position="445"/>
    </location>
</feature>
<gene>
    <name evidence="4" type="ORF">IWW39_004867</name>
</gene>
<evidence type="ECO:0000313" key="5">
    <source>
        <dbReference type="Proteomes" id="UP001151516"/>
    </source>
</evidence>
<dbReference type="AlphaFoldDB" id="A0A9W8GI86"/>
<sequence>MRPRTASCWALGVSVLAAASAVHATSDIPHERAAGPSMDNGVAGLGEFERLYQRGILDDLANLFNPTRVPRADDDESASGGAGNSDDNNPPPTTPTSATTPTSTTETTPTTPTSKTTTTPTSRTTPTSTTEETTSTTTTRTSNTRTSNTRTSNSRTSNTGRTTEELPTTDEPEETTTTSSTKTTSSGLVIVTYTRPDRTITTNVPPPPIIDQSDGDKADVGAPSNLTTVIVAPIATAVALLLCAIMYYMYSKRKNRVKYGDEDIFAKGAAGRHSEGSPFSQSDTSPFVPPEHSSNARADGYIKEAPGFHSRVPPPLPPPLAPRATPSFGANPVMANPRYQQQAVPLVPPGNRPGVVQPGNRPGVVPGTAHYMPQPVQQVQQAQPRYGAMQNAPGYPPAAGDRGSQFTDTYAYEPPAHTSNNSYNGNSGGGGGRQPQPGYGSGHRG</sequence>
<name>A0A9W8GI86_9FUNG</name>
<evidence type="ECO:0000313" key="4">
    <source>
        <dbReference type="EMBL" id="KAJ2684498.1"/>
    </source>
</evidence>
<keyword evidence="2" id="KW-0812">Transmembrane</keyword>
<feature type="signal peptide" evidence="3">
    <location>
        <begin position="1"/>
        <end position="24"/>
    </location>
</feature>
<comment type="caution">
    <text evidence="4">The sequence shown here is derived from an EMBL/GenBank/DDBJ whole genome shotgun (WGS) entry which is preliminary data.</text>
</comment>
<keyword evidence="3" id="KW-0732">Signal</keyword>
<dbReference type="Proteomes" id="UP001151516">
    <property type="component" value="Unassembled WGS sequence"/>
</dbReference>
<reference evidence="4" key="1">
    <citation type="submission" date="2022-07" db="EMBL/GenBank/DDBJ databases">
        <title>Phylogenomic reconstructions and comparative analyses of Kickxellomycotina fungi.</title>
        <authorList>
            <person name="Reynolds N.K."/>
            <person name="Stajich J.E."/>
            <person name="Barry K."/>
            <person name="Grigoriev I.V."/>
            <person name="Crous P."/>
            <person name="Smith M.E."/>
        </authorList>
    </citation>
    <scope>NUCLEOTIDE SEQUENCE</scope>
    <source>
        <strain evidence="4">CBS 109367</strain>
    </source>
</reference>
<proteinExistence type="predicted"/>
<protein>
    <submittedName>
        <fullName evidence="4">Uncharacterized protein</fullName>
    </submittedName>
</protein>
<dbReference type="OrthoDB" id="5599649at2759"/>
<keyword evidence="2" id="KW-1133">Transmembrane helix</keyword>
<evidence type="ECO:0000256" key="2">
    <source>
        <dbReference type="SAM" id="Phobius"/>
    </source>
</evidence>
<organism evidence="4 5">
    <name type="scientific">Coemansia spiralis</name>
    <dbReference type="NCBI Taxonomy" id="417178"/>
    <lineage>
        <taxon>Eukaryota</taxon>
        <taxon>Fungi</taxon>
        <taxon>Fungi incertae sedis</taxon>
        <taxon>Zoopagomycota</taxon>
        <taxon>Kickxellomycotina</taxon>
        <taxon>Kickxellomycetes</taxon>
        <taxon>Kickxellales</taxon>
        <taxon>Kickxellaceae</taxon>
        <taxon>Coemansia</taxon>
    </lineage>
</organism>
<keyword evidence="2" id="KW-0472">Membrane</keyword>
<feature type="compositionally biased region" description="Pro residues" evidence="1">
    <location>
        <begin position="312"/>
        <end position="321"/>
    </location>
</feature>
<evidence type="ECO:0000256" key="3">
    <source>
        <dbReference type="SAM" id="SignalP"/>
    </source>
</evidence>
<evidence type="ECO:0000256" key="1">
    <source>
        <dbReference type="SAM" id="MobiDB-lite"/>
    </source>
</evidence>
<feature type="region of interest" description="Disordered" evidence="1">
    <location>
        <begin position="67"/>
        <end position="186"/>
    </location>
</feature>
<dbReference type="EMBL" id="JANBTX010000206">
    <property type="protein sequence ID" value="KAJ2684498.1"/>
    <property type="molecule type" value="Genomic_DNA"/>
</dbReference>
<feature type="region of interest" description="Disordered" evidence="1">
    <location>
        <begin position="379"/>
        <end position="445"/>
    </location>
</feature>
<feature type="compositionally biased region" description="Low complexity" evidence="1">
    <location>
        <begin position="175"/>
        <end position="186"/>
    </location>
</feature>
<feature type="compositionally biased region" description="Low complexity" evidence="1">
    <location>
        <begin position="95"/>
        <end position="161"/>
    </location>
</feature>
<feature type="transmembrane region" description="Helical" evidence="2">
    <location>
        <begin position="230"/>
        <end position="250"/>
    </location>
</feature>
<feature type="chain" id="PRO_5040856967" evidence="3">
    <location>
        <begin position="25"/>
        <end position="445"/>
    </location>
</feature>
<keyword evidence="5" id="KW-1185">Reference proteome</keyword>